<dbReference type="EnsemblMetazoa" id="SMAR006375-RA">
    <property type="protein sequence ID" value="SMAR006375-PA"/>
    <property type="gene ID" value="SMAR006375"/>
</dbReference>
<accession>T1IYQ8</accession>
<sequence>MKPKLGKYASKYMKEPKLCEYICLSYLLFEVKKTQSTTEIYMLRSNKMRSRMRANRRFGRFGLRKMKKPSKPISTSVVMENHFDNYTFPTIVACPNQFIKIDLQLKMSKLKIPFDYKMWTTNDLKDAAYVQKCDEAINIDCIQSKFFGTPIDTVQGHCTKFVNKNVYRFTGTDSEQMLLMFPRMKNDSSAQTKSPKAKVYLPISLE</sequence>
<reference evidence="2" key="1">
    <citation type="submission" date="2011-05" db="EMBL/GenBank/DDBJ databases">
        <authorList>
            <person name="Richards S.R."/>
            <person name="Qu J."/>
            <person name="Jiang H."/>
            <person name="Jhangiani S.N."/>
            <person name="Agravi P."/>
            <person name="Goodspeed R."/>
            <person name="Gross S."/>
            <person name="Mandapat C."/>
            <person name="Jackson L."/>
            <person name="Mathew T."/>
            <person name="Pu L."/>
            <person name="Thornton R."/>
            <person name="Saada N."/>
            <person name="Wilczek-Boney K.B."/>
            <person name="Lee S."/>
            <person name="Kovar C."/>
            <person name="Wu Y."/>
            <person name="Scherer S.E."/>
            <person name="Worley K.C."/>
            <person name="Muzny D.M."/>
            <person name="Gibbs R."/>
        </authorList>
    </citation>
    <scope>NUCLEOTIDE SEQUENCE</scope>
    <source>
        <strain evidence="2">Brora</strain>
    </source>
</reference>
<keyword evidence="2" id="KW-1185">Reference proteome</keyword>
<evidence type="ECO:0000313" key="2">
    <source>
        <dbReference type="Proteomes" id="UP000014500"/>
    </source>
</evidence>
<organism evidence="1 2">
    <name type="scientific">Strigamia maritima</name>
    <name type="common">European centipede</name>
    <name type="synonym">Geophilus maritimus</name>
    <dbReference type="NCBI Taxonomy" id="126957"/>
    <lineage>
        <taxon>Eukaryota</taxon>
        <taxon>Metazoa</taxon>
        <taxon>Ecdysozoa</taxon>
        <taxon>Arthropoda</taxon>
        <taxon>Myriapoda</taxon>
        <taxon>Chilopoda</taxon>
        <taxon>Pleurostigmophora</taxon>
        <taxon>Geophilomorpha</taxon>
        <taxon>Linotaeniidae</taxon>
        <taxon>Strigamia</taxon>
    </lineage>
</organism>
<dbReference type="AlphaFoldDB" id="T1IYQ8"/>
<proteinExistence type="predicted"/>
<dbReference type="PhylomeDB" id="T1IYQ8"/>
<protein>
    <submittedName>
        <fullName evidence="1">Uncharacterized protein</fullName>
    </submittedName>
</protein>
<dbReference type="EMBL" id="JH431694">
    <property type="status" value="NOT_ANNOTATED_CDS"/>
    <property type="molecule type" value="Genomic_DNA"/>
</dbReference>
<dbReference type="Proteomes" id="UP000014500">
    <property type="component" value="Unassembled WGS sequence"/>
</dbReference>
<evidence type="ECO:0000313" key="1">
    <source>
        <dbReference type="EnsemblMetazoa" id="SMAR006375-PA"/>
    </source>
</evidence>
<name>T1IYQ8_STRMM</name>
<dbReference type="HOGENOM" id="CLU_1333432_0_0_1"/>
<reference evidence="1" key="2">
    <citation type="submission" date="2015-02" db="UniProtKB">
        <authorList>
            <consortium name="EnsemblMetazoa"/>
        </authorList>
    </citation>
    <scope>IDENTIFICATION</scope>
</reference>